<feature type="modified residue" description="4-aspartylphosphate" evidence="3">
    <location>
        <position position="56"/>
    </location>
</feature>
<protein>
    <recommendedName>
        <fullName evidence="1">Stage 0 sporulation protein A homolog</fullName>
    </recommendedName>
</protein>
<proteinExistence type="predicted"/>
<feature type="domain" description="Response regulatory" evidence="4">
    <location>
        <begin position="3"/>
        <end position="119"/>
    </location>
</feature>
<dbReference type="Gene3D" id="3.40.50.2300">
    <property type="match status" value="1"/>
</dbReference>
<dbReference type="PROSITE" id="PS50110">
    <property type="entry name" value="RESPONSE_REGULATORY"/>
    <property type="match status" value="1"/>
</dbReference>
<dbReference type="Pfam" id="PF00072">
    <property type="entry name" value="Response_reg"/>
    <property type="match status" value="1"/>
</dbReference>
<evidence type="ECO:0000313" key="5">
    <source>
        <dbReference type="EMBL" id="NBJ94559.1"/>
    </source>
</evidence>
<dbReference type="SMART" id="SM00850">
    <property type="entry name" value="LytTR"/>
    <property type="match status" value="1"/>
</dbReference>
<dbReference type="RefSeq" id="WP_160561577.1">
    <property type="nucleotide sequence ID" value="NZ_QZDT01000043.1"/>
</dbReference>
<keyword evidence="5" id="KW-0238">DNA-binding</keyword>
<sequence>MINIAIVDDNTAFLQEMKQDIEACKEFTADMACGTYCSGDDFLQSGCGACQLAILDMQMAGMGGYETAQKLREKNENVVIAFVSGVVLPEPEHFRVQPYRYLLKNSDAEERTRDIGELLLETKRRSRREMAEVVSDGEARRVPVGSILYIEKTKRGSRLTVEAGVAGGKKTLQSNERLEDWYAQLCAQGFEYAHSSYIVNLRAVTKIMQNELTMSNGDRLGISRTCSKKFHQSFSMYFHKKYKRGAKE</sequence>
<dbReference type="InterPro" id="IPR046947">
    <property type="entry name" value="LytR-like"/>
</dbReference>
<evidence type="ECO:0000313" key="6">
    <source>
        <dbReference type="Proteomes" id="UP001154420"/>
    </source>
</evidence>
<evidence type="ECO:0000256" key="2">
    <source>
        <dbReference type="ARBA" id="ARBA00024867"/>
    </source>
</evidence>
<dbReference type="Pfam" id="PF04397">
    <property type="entry name" value="LytTR"/>
    <property type="match status" value="1"/>
</dbReference>
<comment type="function">
    <text evidence="2">May play the central regulatory role in sporulation. It may be an element of the effector pathway responsible for the activation of sporulation genes in response to nutritional stress. Spo0A may act in concert with spo0H (a sigma factor) to control the expression of some genes that are critical to the sporulation process.</text>
</comment>
<dbReference type="GO" id="GO:0000156">
    <property type="term" value="F:phosphorelay response regulator activity"/>
    <property type="evidence" value="ECO:0007669"/>
    <property type="project" value="InterPro"/>
</dbReference>
<dbReference type="AlphaFoldDB" id="A0A9X5BIZ5"/>
<accession>A0A9X5BIZ5</accession>
<dbReference type="Gene3D" id="2.40.50.1020">
    <property type="entry name" value="LytTr DNA-binding domain"/>
    <property type="match status" value="1"/>
</dbReference>
<reference evidence="5" key="1">
    <citation type="submission" date="2018-09" db="EMBL/GenBank/DDBJ databases">
        <title>Murine metabolic-syndrome-specific gut microbial biobank.</title>
        <authorList>
            <person name="Liu C."/>
        </authorList>
    </citation>
    <scope>NUCLEOTIDE SEQUENCE</scope>
    <source>
        <strain evidence="5">D42-62</strain>
    </source>
</reference>
<dbReference type="InterPro" id="IPR001789">
    <property type="entry name" value="Sig_transdc_resp-reg_receiver"/>
</dbReference>
<dbReference type="Proteomes" id="UP001154420">
    <property type="component" value="Unassembled WGS sequence"/>
</dbReference>
<dbReference type="PANTHER" id="PTHR37299:SF1">
    <property type="entry name" value="STAGE 0 SPORULATION PROTEIN A HOMOLOG"/>
    <property type="match status" value="1"/>
</dbReference>
<dbReference type="PANTHER" id="PTHR37299">
    <property type="entry name" value="TRANSCRIPTIONAL REGULATOR-RELATED"/>
    <property type="match status" value="1"/>
</dbReference>
<dbReference type="InterPro" id="IPR011006">
    <property type="entry name" value="CheY-like_superfamily"/>
</dbReference>
<comment type="caution">
    <text evidence="5">The sequence shown here is derived from an EMBL/GenBank/DDBJ whole genome shotgun (WGS) entry which is preliminary data.</text>
</comment>
<evidence type="ECO:0000256" key="1">
    <source>
        <dbReference type="ARBA" id="ARBA00018672"/>
    </source>
</evidence>
<dbReference type="InterPro" id="IPR007492">
    <property type="entry name" value="LytTR_DNA-bd_dom"/>
</dbReference>
<keyword evidence="3" id="KW-0597">Phosphoprotein</keyword>
<evidence type="ECO:0000259" key="4">
    <source>
        <dbReference type="PROSITE" id="PS50110"/>
    </source>
</evidence>
<gene>
    <name evidence="5" type="ORF">D5281_18750</name>
</gene>
<dbReference type="OrthoDB" id="9774865at2"/>
<keyword evidence="6" id="KW-1185">Reference proteome</keyword>
<name>A0A9X5BIZ5_9FIRM</name>
<evidence type="ECO:0000256" key="3">
    <source>
        <dbReference type="PROSITE-ProRule" id="PRU00169"/>
    </source>
</evidence>
<dbReference type="EMBL" id="QZDT01000043">
    <property type="protein sequence ID" value="NBJ94559.1"/>
    <property type="molecule type" value="Genomic_DNA"/>
</dbReference>
<dbReference type="GO" id="GO:0003677">
    <property type="term" value="F:DNA binding"/>
    <property type="evidence" value="ECO:0007669"/>
    <property type="project" value="UniProtKB-KW"/>
</dbReference>
<organism evidence="5 6">
    <name type="scientific">Parablautia muri</name>
    <dbReference type="NCBI Taxonomy" id="2320879"/>
    <lineage>
        <taxon>Bacteria</taxon>
        <taxon>Bacillati</taxon>
        <taxon>Bacillota</taxon>
        <taxon>Clostridia</taxon>
        <taxon>Lachnospirales</taxon>
        <taxon>Lachnospiraceae</taxon>
        <taxon>Parablautia</taxon>
    </lineage>
</organism>
<dbReference type="SUPFAM" id="SSF52172">
    <property type="entry name" value="CheY-like"/>
    <property type="match status" value="1"/>
</dbReference>